<dbReference type="EMBL" id="CP114588">
    <property type="protein sequence ID" value="WBA07604.1"/>
    <property type="molecule type" value="Genomic_DNA"/>
</dbReference>
<feature type="transmembrane region" description="Helical" evidence="9">
    <location>
        <begin position="354"/>
        <end position="379"/>
    </location>
</feature>
<evidence type="ECO:0000313" key="10">
    <source>
        <dbReference type="EMBL" id="WBA07604.1"/>
    </source>
</evidence>
<comment type="similarity">
    <text evidence="2 9">Belongs to the alanine or glycine:cation symporter (AGCS) (TC 2.A.25) family.</text>
</comment>
<protein>
    <submittedName>
        <fullName evidence="10">Sodium:alanine symporter family protein</fullName>
    </submittedName>
</protein>
<feature type="transmembrane region" description="Helical" evidence="9">
    <location>
        <begin position="313"/>
        <end position="334"/>
    </location>
</feature>
<gene>
    <name evidence="10" type="ORF">N8M53_06920</name>
</gene>
<feature type="transmembrane region" description="Helical" evidence="9">
    <location>
        <begin position="415"/>
        <end position="436"/>
    </location>
</feature>
<dbReference type="NCBIfam" id="TIGR00835">
    <property type="entry name" value="agcS"/>
    <property type="match status" value="1"/>
</dbReference>
<reference evidence="10" key="1">
    <citation type="submission" date="2022-09" db="EMBL/GenBank/DDBJ databases">
        <authorList>
            <person name="Li Z.-J."/>
        </authorList>
    </citation>
    <scope>NUCLEOTIDE SEQUENCE</scope>
    <source>
        <strain evidence="10">TGB11</strain>
    </source>
</reference>
<evidence type="ECO:0000256" key="3">
    <source>
        <dbReference type="ARBA" id="ARBA00022448"/>
    </source>
</evidence>
<keyword evidence="9" id="KW-0997">Cell inner membrane</keyword>
<dbReference type="Pfam" id="PF01235">
    <property type="entry name" value="Na_Ala_symp"/>
    <property type="match status" value="1"/>
</dbReference>
<dbReference type="PANTHER" id="PTHR30330:SF3">
    <property type="entry name" value="TRANSCRIPTIONAL REGULATOR, LRP FAMILY"/>
    <property type="match status" value="1"/>
</dbReference>
<dbReference type="Proteomes" id="UP001164748">
    <property type="component" value="Chromosome"/>
</dbReference>
<feature type="transmembrane region" description="Helical" evidence="9">
    <location>
        <begin position="71"/>
        <end position="97"/>
    </location>
</feature>
<dbReference type="GO" id="GO:0005283">
    <property type="term" value="F:amino acid:sodium symporter activity"/>
    <property type="evidence" value="ECO:0007669"/>
    <property type="project" value="InterPro"/>
</dbReference>
<evidence type="ECO:0000256" key="7">
    <source>
        <dbReference type="ARBA" id="ARBA00022989"/>
    </source>
</evidence>
<dbReference type="PANTHER" id="PTHR30330">
    <property type="entry name" value="AGSS FAMILY TRANSPORTER, SODIUM-ALANINE"/>
    <property type="match status" value="1"/>
</dbReference>
<name>A0AA47LQC5_9GAMM</name>
<evidence type="ECO:0000256" key="1">
    <source>
        <dbReference type="ARBA" id="ARBA00004651"/>
    </source>
</evidence>
<accession>A0AA47LQC5</accession>
<sequence length="472" mass="49310">MPFFSQLPDIQTLLGTIDDWIWGPPLLLLLTGTGLFFTVRLGLLQLRRLPFALKQIFKPSNAKTQGDVSGFAALCTALSATIGTGNIIGVATAISLGGPGALFWMWLAAFLGMATKYAECLLAVKYRETDHKGNMLGGPMMYLSKGAGKPILAKLFALFGLGVACFGIGTFPQVNAISSAATHLFNIPTVAVAGLLTVLVALVTLGGVKSISAVAAKIVPVMAVFYVGACVWVLGANASQLPQAVSLVFESAFSGMAATGGFAGAGMMLAIQSGIARGVFSNESGLGSAPIAAAAAKTDSCVEQGLVSMTGTFIDTLVICTMTGLTLILTQSWSGELAGAAMTSHAFAVGMKSPVGPILVNIGLLFFAFTTILGWHYYGERCVAYLFGKKAIYIYKLFFIGLIASGAFIQLNTIWILADIVNGLMAIPNLIGLLLLRKVVIAETQAYFAAYDNRAASNTVPNQGNNAVVDTQ</sequence>
<feature type="transmembrane region" description="Helical" evidence="9">
    <location>
        <begin position="20"/>
        <end position="43"/>
    </location>
</feature>
<keyword evidence="4" id="KW-1003">Cell membrane</keyword>
<dbReference type="RefSeq" id="WP_269578242.1">
    <property type="nucleotide sequence ID" value="NZ_CP114588.1"/>
</dbReference>
<evidence type="ECO:0000313" key="11">
    <source>
        <dbReference type="Proteomes" id="UP001164748"/>
    </source>
</evidence>
<dbReference type="AlphaFoldDB" id="A0AA47LQC5"/>
<keyword evidence="5 9" id="KW-0812">Transmembrane</keyword>
<evidence type="ECO:0000256" key="8">
    <source>
        <dbReference type="ARBA" id="ARBA00023136"/>
    </source>
</evidence>
<feature type="transmembrane region" description="Helical" evidence="9">
    <location>
        <begin position="183"/>
        <end position="206"/>
    </location>
</feature>
<evidence type="ECO:0000256" key="4">
    <source>
        <dbReference type="ARBA" id="ARBA00022475"/>
    </source>
</evidence>
<evidence type="ECO:0000256" key="2">
    <source>
        <dbReference type="ARBA" id="ARBA00009261"/>
    </source>
</evidence>
<organism evidence="10 11">
    <name type="scientific">Salinivibrio kushneri</name>
    <dbReference type="NCBI Taxonomy" id="1908198"/>
    <lineage>
        <taxon>Bacteria</taxon>
        <taxon>Pseudomonadati</taxon>
        <taxon>Pseudomonadota</taxon>
        <taxon>Gammaproteobacteria</taxon>
        <taxon>Vibrionales</taxon>
        <taxon>Vibrionaceae</taxon>
        <taxon>Salinivibrio</taxon>
    </lineage>
</organism>
<keyword evidence="7 9" id="KW-1133">Transmembrane helix</keyword>
<feature type="transmembrane region" description="Helical" evidence="9">
    <location>
        <begin position="103"/>
        <end position="124"/>
    </location>
</feature>
<dbReference type="InterPro" id="IPR001463">
    <property type="entry name" value="Na/Ala_symport"/>
</dbReference>
<dbReference type="PROSITE" id="PS00873">
    <property type="entry name" value="NA_ALANINE_SYMP"/>
    <property type="match status" value="1"/>
</dbReference>
<keyword evidence="6 9" id="KW-0769">Symport</keyword>
<feature type="transmembrane region" description="Helical" evidence="9">
    <location>
        <begin position="247"/>
        <end position="271"/>
    </location>
</feature>
<dbReference type="GO" id="GO:0005886">
    <property type="term" value="C:plasma membrane"/>
    <property type="evidence" value="ECO:0007669"/>
    <property type="project" value="UniProtKB-SubCell"/>
</dbReference>
<keyword evidence="3 9" id="KW-0813">Transport</keyword>
<feature type="transmembrane region" description="Helical" evidence="9">
    <location>
        <begin position="151"/>
        <end position="171"/>
    </location>
</feature>
<feature type="transmembrane region" description="Helical" evidence="9">
    <location>
        <begin position="391"/>
        <end position="409"/>
    </location>
</feature>
<evidence type="ECO:0000256" key="6">
    <source>
        <dbReference type="ARBA" id="ARBA00022847"/>
    </source>
</evidence>
<evidence type="ECO:0000256" key="5">
    <source>
        <dbReference type="ARBA" id="ARBA00022692"/>
    </source>
</evidence>
<comment type="subcellular location">
    <subcellularLocation>
        <location evidence="9">Cell inner membrane</location>
        <topology evidence="9">Multi-pass membrane protein</topology>
    </subcellularLocation>
    <subcellularLocation>
        <location evidence="1">Cell membrane</location>
        <topology evidence="1">Multi-pass membrane protein</topology>
    </subcellularLocation>
</comment>
<keyword evidence="8 9" id="KW-0472">Membrane</keyword>
<evidence type="ECO:0000256" key="9">
    <source>
        <dbReference type="RuleBase" id="RU363064"/>
    </source>
</evidence>
<dbReference type="FunFam" id="1.20.1740.10:FF:000004">
    <property type="entry name" value="Sodium:alanine symporter family protein"/>
    <property type="match status" value="1"/>
</dbReference>
<feature type="transmembrane region" description="Helical" evidence="9">
    <location>
        <begin position="218"/>
        <end position="235"/>
    </location>
</feature>
<proteinExistence type="inferred from homology"/>
<dbReference type="PRINTS" id="PR00175">
    <property type="entry name" value="NAALASMPORT"/>
</dbReference>